<keyword evidence="2" id="KW-1185">Reference proteome</keyword>
<gene>
    <name evidence="1" type="ORF">LTS18_005194</name>
</gene>
<accession>A0ACC3D521</accession>
<comment type="caution">
    <text evidence="1">The sequence shown here is derived from an EMBL/GenBank/DDBJ whole genome shotgun (WGS) entry which is preliminary data.</text>
</comment>
<sequence length="359" mass="40857">MEFQLLLPMVILIIVITYILLLCGTALTIVACKWFRGDRSEGSLTPGVEANIDMTNTETPIAYYAIDDRASMIVKRSPHASSKLSIDSDVTLVNTLSYSADFKPYSSAAFKTDAPYAMTMGSKKLDQESWLTVDGDYRRFYDARWTLLDEKQDGVVQYIKTLPAVSVASEEVLTLVTDFLTARYPGYFKFTGGWSGKSSVRNNLIRDTVPIKKPHTEHPLVLAARLASEDFNILWRDPQSGKHLLIASATLFPAGWTLKERIGWEVQKIHDLHETHQSSYFTRLDETNYMERYTYFVQVEPSSKDLVDTPFIQRPADFFPGTLSRLSPENILIRRERQSFRRLPKSETVLLTVKTSLRS</sequence>
<reference evidence="1" key="1">
    <citation type="submission" date="2024-09" db="EMBL/GenBank/DDBJ databases">
        <title>Black Yeasts Isolated from many extreme environments.</title>
        <authorList>
            <person name="Coleine C."/>
            <person name="Stajich J.E."/>
            <person name="Selbmann L."/>
        </authorList>
    </citation>
    <scope>NUCLEOTIDE SEQUENCE</scope>
    <source>
        <strain evidence="1">CCFEE 5737</strain>
    </source>
</reference>
<evidence type="ECO:0000313" key="2">
    <source>
        <dbReference type="Proteomes" id="UP001186974"/>
    </source>
</evidence>
<name>A0ACC3D521_9PEZI</name>
<dbReference type="Proteomes" id="UP001186974">
    <property type="component" value="Unassembled WGS sequence"/>
</dbReference>
<proteinExistence type="predicted"/>
<evidence type="ECO:0000313" key="1">
    <source>
        <dbReference type="EMBL" id="KAK3061909.1"/>
    </source>
</evidence>
<organism evidence="1 2">
    <name type="scientific">Coniosporium uncinatum</name>
    <dbReference type="NCBI Taxonomy" id="93489"/>
    <lineage>
        <taxon>Eukaryota</taxon>
        <taxon>Fungi</taxon>
        <taxon>Dikarya</taxon>
        <taxon>Ascomycota</taxon>
        <taxon>Pezizomycotina</taxon>
        <taxon>Dothideomycetes</taxon>
        <taxon>Dothideomycetes incertae sedis</taxon>
        <taxon>Coniosporium</taxon>
    </lineage>
</organism>
<dbReference type="EMBL" id="JAWDJW010007565">
    <property type="protein sequence ID" value="KAK3061909.1"/>
    <property type="molecule type" value="Genomic_DNA"/>
</dbReference>
<protein>
    <submittedName>
        <fullName evidence="1">Uncharacterized protein</fullName>
    </submittedName>
</protein>